<dbReference type="PANTHER" id="PTHR24148">
    <property type="entry name" value="ANKYRIN REPEAT DOMAIN-CONTAINING PROTEIN 39 HOMOLOG-RELATED"/>
    <property type="match status" value="1"/>
</dbReference>
<name>Q7S879_NEUCR</name>
<evidence type="ECO:0000256" key="1">
    <source>
        <dbReference type="SAM" id="MobiDB-lite"/>
    </source>
</evidence>
<dbReference type="AlphaFoldDB" id="Q7S879"/>
<dbReference type="Pfam" id="PF06985">
    <property type="entry name" value="HET"/>
    <property type="match status" value="1"/>
</dbReference>
<evidence type="ECO:0000259" key="2">
    <source>
        <dbReference type="Pfam" id="PF06985"/>
    </source>
</evidence>
<reference evidence="3 4" key="1">
    <citation type="journal article" date="2003" name="Nature">
        <title>The genome sequence of the filamentous fungus Neurospora crassa.</title>
        <authorList>
            <person name="Galagan J.E."/>
            <person name="Calvo S.E."/>
            <person name="Borkovich K.A."/>
            <person name="Selker E.U."/>
            <person name="Read N.D."/>
            <person name="Jaffe D."/>
            <person name="FitzHugh W."/>
            <person name="Ma L.J."/>
            <person name="Smirnov S."/>
            <person name="Purcell S."/>
            <person name="Rehman B."/>
            <person name="Elkins T."/>
            <person name="Engels R."/>
            <person name="Wang S."/>
            <person name="Nielsen C.B."/>
            <person name="Butler J."/>
            <person name="Endrizzi M."/>
            <person name="Qui D."/>
            <person name="Ianakiev P."/>
            <person name="Bell-Pedersen D."/>
            <person name="Nelson M.A."/>
            <person name="Werner-Washburne M."/>
            <person name="Selitrennikoff C.P."/>
            <person name="Kinsey J.A."/>
            <person name="Braun E.L."/>
            <person name="Zelter A."/>
            <person name="Schulte U."/>
            <person name="Kothe G.O."/>
            <person name="Jedd G."/>
            <person name="Mewes W."/>
            <person name="Staben C."/>
            <person name="Marcotte E."/>
            <person name="Greenberg D."/>
            <person name="Roy A."/>
            <person name="Foley K."/>
            <person name="Naylor J."/>
            <person name="Stange-Thomann N."/>
            <person name="Barrett R."/>
            <person name="Gnerre S."/>
            <person name="Kamal M."/>
            <person name="Kamvysselis M."/>
            <person name="Mauceli E."/>
            <person name="Bielke C."/>
            <person name="Rudd S."/>
            <person name="Frishman D."/>
            <person name="Krystofova S."/>
            <person name="Rasmussen C."/>
            <person name="Metzenberg R.L."/>
            <person name="Perkins D.D."/>
            <person name="Kroken S."/>
            <person name="Cogoni C."/>
            <person name="Macino G."/>
            <person name="Catcheside D."/>
            <person name="Li W."/>
            <person name="Pratt R.J."/>
            <person name="Osmani S.A."/>
            <person name="DeSouza C.P."/>
            <person name="Glass L."/>
            <person name="Orbach M.J."/>
            <person name="Berglund J.A."/>
            <person name="Voelker R."/>
            <person name="Yarden O."/>
            <person name="Plamann M."/>
            <person name="Seiler S."/>
            <person name="Dunlap J."/>
            <person name="Radford A."/>
            <person name="Aramayo R."/>
            <person name="Natvig D.O."/>
            <person name="Alex L.A."/>
            <person name="Mannhaupt G."/>
            <person name="Ebbole D.J."/>
            <person name="Freitag M."/>
            <person name="Paulsen I."/>
            <person name="Sachs M.S."/>
            <person name="Lander E.S."/>
            <person name="Nusbaum C."/>
            <person name="Birren B."/>
        </authorList>
    </citation>
    <scope>NUCLEOTIDE SEQUENCE [LARGE SCALE GENOMIC DNA]</scope>
    <source>
        <strain evidence="4">ATCC 24698 / 74-OR23-1A / CBS 708.71 / DSM 1257 / FGSC 987</strain>
    </source>
</reference>
<sequence>METPEESSPDQILRPPVNSSADEIRLLDIFPSENKSSPIACSYRVISLKPSDGQQIPFYETLSYAWQDAGSDPETEAPQILIDHTSFPVSASLLRALRRLRFPDRIRTIWIDAVCINQSDNVEKTQQVNLMRRIYASCTQCNIWLGYPRDVGVSEEDAQAAFDTIAWISATGEAMDARFSGMDVPNPALPDWFQDGEDGGKEGLNGELRLRATEAFYKLFRTPWWSRVWTVQEAILPPAATVYWGACEMSWHLFDMASEAIMGPTDGRRDEHVGDLMPDEFNRLQLLNYLTCLMRGISFSSAGEEPVSTLYRWRDRKSTDLRDKVYGLMGLKGRAYSEEEEAAEEEEEEEEHDDDEEEEEEEKEDEEEEEEAGEEEEAAFLPGIPSCDYTLDAQTLFCRVSWALVKQSNSLEPLMGRRGEGAKLEGLPSWVIDWSQDRWSDGFFYFDTEEHKVPVQVPEADYWAHKSLYYEYCADGPVMVGGGPRLLDESGRVLGLDGFLVDRIAVVEQREVLGRQRVPDDQVLAASAARYGELMGRCHEYFSSASEESCRRWLSGRWMQEYLGVVTGKLDAANPGHYPFDGDEGSWASTYLQHHVLFVTEGAKVGFGPVTSEPGDEVWILELCRHPVVLKPLKSEDQEGEGANRCHVTWVGDCCVYGIMMGEAVKGKEDAWVEVAVH</sequence>
<dbReference type="Proteomes" id="UP000001805">
    <property type="component" value="Chromosome 4, Linkage Group IV"/>
</dbReference>
<evidence type="ECO:0000313" key="4">
    <source>
        <dbReference type="Proteomes" id="UP000001805"/>
    </source>
</evidence>
<protein>
    <recommendedName>
        <fullName evidence="2">Heterokaryon incompatibility domain-containing protein</fullName>
    </recommendedName>
</protein>
<organism evidence="3 4">
    <name type="scientific">Neurospora crassa (strain ATCC 24698 / 74-OR23-1A / CBS 708.71 / DSM 1257 / FGSC 987)</name>
    <dbReference type="NCBI Taxonomy" id="367110"/>
    <lineage>
        <taxon>Eukaryota</taxon>
        <taxon>Fungi</taxon>
        <taxon>Dikarya</taxon>
        <taxon>Ascomycota</taxon>
        <taxon>Pezizomycotina</taxon>
        <taxon>Sordariomycetes</taxon>
        <taxon>Sordariomycetidae</taxon>
        <taxon>Sordariales</taxon>
        <taxon>Sordariaceae</taxon>
        <taxon>Neurospora</taxon>
    </lineage>
</organism>
<dbReference type="RefSeq" id="XP_961786.2">
    <property type="nucleotide sequence ID" value="XM_956693.3"/>
</dbReference>
<dbReference type="InterPro" id="IPR010730">
    <property type="entry name" value="HET"/>
</dbReference>
<keyword evidence="4" id="KW-1185">Reference proteome</keyword>
<dbReference type="STRING" id="367110.Q7S879"/>
<feature type="compositionally biased region" description="Acidic residues" evidence="1">
    <location>
        <begin position="338"/>
        <end position="378"/>
    </location>
</feature>
<dbReference type="OMA" id="HSECFVY"/>
<dbReference type="VEuPathDB" id="FungiDB:NCU07897"/>
<feature type="region of interest" description="Disordered" evidence="1">
    <location>
        <begin position="335"/>
        <end position="381"/>
    </location>
</feature>
<dbReference type="PaxDb" id="5141-EFNCRP00000008229"/>
<dbReference type="PANTHER" id="PTHR24148:SF82">
    <property type="entry name" value="HETEROKARYON INCOMPATIBILITY DOMAIN-CONTAINING PROTEIN"/>
    <property type="match status" value="1"/>
</dbReference>
<dbReference type="OrthoDB" id="2157530at2759"/>
<dbReference type="InterPro" id="IPR052895">
    <property type="entry name" value="HetReg/Transcr_Mod"/>
</dbReference>
<dbReference type="GeneID" id="3877934"/>
<feature type="domain" description="Heterokaryon incompatibility" evidence="2">
    <location>
        <begin position="59"/>
        <end position="233"/>
    </location>
</feature>
<evidence type="ECO:0000313" key="3">
    <source>
        <dbReference type="EMBL" id="EAA32550.2"/>
    </source>
</evidence>
<proteinExistence type="predicted"/>
<dbReference type="HOGENOM" id="CLU_004184_7_4_1"/>
<dbReference type="InParanoid" id="Q7S879"/>
<dbReference type="EMBL" id="CM002239">
    <property type="protein sequence ID" value="EAA32550.2"/>
    <property type="molecule type" value="Genomic_DNA"/>
</dbReference>
<accession>Q7S879</accession>
<dbReference type="KEGG" id="ncr:NCU07897"/>
<gene>
    <name evidence="3" type="ORF">NCU07897</name>
</gene>